<accession>Q2FPA9</accession>
<protein>
    <recommendedName>
        <fullName evidence="4">DUF4013 domain-containing protein</fullName>
    </recommendedName>
</protein>
<keyword evidence="3" id="KW-1185">Reference proteome</keyword>
<evidence type="ECO:0008006" key="4">
    <source>
        <dbReference type="Google" id="ProtNLM"/>
    </source>
</evidence>
<dbReference type="RefSeq" id="WP_011447795.1">
    <property type="nucleotide sequence ID" value="NC_007796.1"/>
</dbReference>
<feature type="transmembrane region" description="Helical" evidence="1">
    <location>
        <begin position="157"/>
        <end position="180"/>
    </location>
</feature>
<dbReference type="Proteomes" id="UP000001941">
    <property type="component" value="Chromosome"/>
</dbReference>
<feature type="transmembrane region" description="Helical" evidence="1">
    <location>
        <begin position="59"/>
        <end position="83"/>
    </location>
</feature>
<gene>
    <name evidence="2" type="ordered locus">Mhun_0764</name>
</gene>
<dbReference type="eggNOG" id="arCOG02879">
    <property type="taxonomic scope" value="Archaea"/>
</dbReference>
<dbReference type="EMBL" id="CP000254">
    <property type="protein sequence ID" value="ABD40516.1"/>
    <property type="molecule type" value="Genomic_DNA"/>
</dbReference>
<organism evidence="2 3">
    <name type="scientific">Methanospirillum hungatei JF-1 (strain ATCC 27890 / DSM 864 / NBRC 100397 / JF-1)</name>
    <dbReference type="NCBI Taxonomy" id="323259"/>
    <lineage>
        <taxon>Archaea</taxon>
        <taxon>Methanobacteriati</taxon>
        <taxon>Methanobacteriota</taxon>
        <taxon>Stenosarchaea group</taxon>
        <taxon>Methanomicrobia</taxon>
        <taxon>Methanomicrobiales</taxon>
        <taxon>Methanospirillaceae</taxon>
        <taxon>Methanospirillum</taxon>
    </lineage>
</organism>
<dbReference type="InterPro" id="IPR025098">
    <property type="entry name" value="DUF4013"/>
</dbReference>
<dbReference type="EnsemblBacteria" id="ABD40516">
    <property type="protein sequence ID" value="ABD40516"/>
    <property type="gene ID" value="Mhun_0764"/>
</dbReference>
<dbReference type="GeneID" id="3922002"/>
<evidence type="ECO:0000313" key="3">
    <source>
        <dbReference type="Proteomes" id="UP000001941"/>
    </source>
</evidence>
<dbReference type="OrthoDB" id="107590at2157"/>
<dbReference type="KEGG" id="mhu:Mhun_0764"/>
<keyword evidence="1" id="KW-0472">Membrane</keyword>
<dbReference type="AlphaFoldDB" id="Q2FPA9"/>
<dbReference type="HOGENOM" id="CLU_079270_1_0_2"/>
<evidence type="ECO:0000313" key="2">
    <source>
        <dbReference type="EMBL" id="ABD40516.1"/>
    </source>
</evidence>
<feature type="transmembrane region" description="Helical" evidence="1">
    <location>
        <begin position="103"/>
        <end position="136"/>
    </location>
</feature>
<dbReference type="InParanoid" id="Q2FPA9"/>
<name>Q2FPA9_METHJ</name>
<keyword evidence="1" id="KW-0812">Transmembrane</keyword>
<evidence type="ECO:0000256" key="1">
    <source>
        <dbReference type="SAM" id="Phobius"/>
    </source>
</evidence>
<keyword evidence="1" id="KW-1133">Transmembrane helix</keyword>
<feature type="transmembrane region" description="Helical" evidence="1">
    <location>
        <begin position="18"/>
        <end position="39"/>
    </location>
</feature>
<feature type="transmembrane region" description="Helical" evidence="1">
    <location>
        <begin position="186"/>
        <end position="204"/>
    </location>
</feature>
<dbReference type="Pfam" id="PF13197">
    <property type="entry name" value="DUF4013"/>
    <property type="match status" value="1"/>
</dbReference>
<dbReference type="STRING" id="323259.Mhun_0764"/>
<reference evidence="3" key="1">
    <citation type="journal article" date="2016" name="Stand. Genomic Sci.">
        <title>Complete genome sequence of Methanospirillum hungatei type strain JF1.</title>
        <authorList>
            <person name="Gunsalus R.P."/>
            <person name="Cook L.E."/>
            <person name="Crable B."/>
            <person name="Rohlin L."/>
            <person name="McDonald E."/>
            <person name="Mouttaki H."/>
            <person name="Sieber J.R."/>
            <person name="Poweleit N."/>
            <person name="Zhou H."/>
            <person name="Lapidus A.L."/>
            <person name="Daligault H.E."/>
            <person name="Land M."/>
            <person name="Gilna P."/>
            <person name="Ivanova N."/>
            <person name="Kyrpides N."/>
            <person name="Culley D.E."/>
            <person name="McInerney M.J."/>
        </authorList>
    </citation>
    <scope>NUCLEOTIDE SEQUENCE [LARGE SCALE GENOMIC DNA]</scope>
    <source>
        <strain evidence="3">ATCC 27890 / DSM 864 / NBRC 100397 / JF-1</strain>
    </source>
</reference>
<proteinExistence type="predicted"/>
<sequence length="218" mass="25052">MDAAQFTHDTVWGNWKRWILLVIWTIIFPLLGGYIMDIFRGSTVPPECNDWVRRFIDGIKYLVAGLIYSIPVIIVLLITFIPVIKEFISQITSESAELNYEAFLPFLMPVIGGVIVAIILGIIVTLIFTIGIIRMARMNRFFEVFNFREILKTIGKIGWGTYIIALIIIYVISFILGMLINLVMEAPFIGIIIALFLWPLLTIFESRYFTRLYDESGE</sequence>